<dbReference type="GO" id="GO:0043138">
    <property type="term" value="F:3'-5' DNA helicase activity"/>
    <property type="evidence" value="ECO:0007669"/>
    <property type="project" value="UniProtKB-EC"/>
</dbReference>
<keyword evidence="9" id="KW-0413">Isomerase</keyword>
<dbReference type="InterPro" id="IPR000212">
    <property type="entry name" value="DNA_helicase_UvrD/REP"/>
</dbReference>
<dbReference type="EC" id="5.6.2.4" evidence="11"/>
<evidence type="ECO:0000256" key="10">
    <source>
        <dbReference type="ARBA" id="ARBA00034617"/>
    </source>
</evidence>
<dbReference type="PANTHER" id="PTHR11070:SF2">
    <property type="entry name" value="ATP-DEPENDENT DNA HELICASE SRS2"/>
    <property type="match status" value="1"/>
</dbReference>
<evidence type="ECO:0000313" key="17">
    <source>
        <dbReference type="EMBL" id="MVW74138.1"/>
    </source>
</evidence>
<dbReference type="EMBL" id="WKJZ01000001">
    <property type="protein sequence ID" value="MVW74138.1"/>
    <property type="molecule type" value="Genomic_DNA"/>
</dbReference>
<dbReference type="CDD" id="cd18807">
    <property type="entry name" value="SF1_C_UvrD"/>
    <property type="match status" value="1"/>
</dbReference>
<dbReference type="InterPro" id="IPR014017">
    <property type="entry name" value="DNA_helicase_UvrD-like_C"/>
</dbReference>
<dbReference type="Pfam" id="PF13361">
    <property type="entry name" value="UvrD_C"/>
    <property type="match status" value="1"/>
</dbReference>
<keyword evidence="3" id="KW-0227">DNA damage</keyword>
<dbReference type="SUPFAM" id="SSF52540">
    <property type="entry name" value="P-loop containing nucleoside triphosphate hydrolases"/>
    <property type="match status" value="1"/>
</dbReference>
<dbReference type="GO" id="GO:0005829">
    <property type="term" value="C:cytosol"/>
    <property type="evidence" value="ECO:0007669"/>
    <property type="project" value="TreeGrafter"/>
</dbReference>
<comment type="similarity">
    <text evidence="1">Belongs to the helicase family. UvrD subfamily.</text>
</comment>
<evidence type="ECO:0000256" key="3">
    <source>
        <dbReference type="ARBA" id="ARBA00022763"/>
    </source>
</evidence>
<evidence type="ECO:0000256" key="4">
    <source>
        <dbReference type="ARBA" id="ARBA00022801"/>
    </source>
</evidence>
<dbReference type="GO" id="GO:0033202">
    <property type="term" value="C:DNA helicase complex"/>
    <property type="evidence" value="ECO:0007669"/>
    <property type="project" value="TreeGrafter"/>
</dbReference>
<name>A0A6I4KR34_9PSED</name>
<protein>
    <recommendedName>
        <fullName evidence="11">DNA 3'-5' helicase</fullName>
        <ecNumber evidence="11">5.6.2.4</ecNumber>
    </recommendedName>
    <alternativeName>
        <fullName evidence="12">DNA 3'-5' helicase II</fullName>
    </alternativeName>
</protein>
<feature type="domain" description="UvrD-like helicase C-terminal" evidence="16">
    <location>
        <begin position="289"/>
        <end position="566"/>
    </location>
</feature>
<dbReference type="FunFam" id="3.40.50.300:FF:001201">
    <property type="entry name" value="ATP-dependent DNA helicase UvrD2"/>
    <property type="match status" value="1"/>
</dbReference>
<dbReference type="PANTHER" id="PTHR11070">
    <property type="entry name" value="UVRD / RECB / PCRA DNA HELICASE FAMILY MEMBER"/>
    <property type="match status" value="1"/>
</dbReference>
<dbReference type="GO" id="GO:0003677">
    <property type="term" value="F:DNA binding"/>
    <property type="evidence" value="ECO:0007669"/>
    <property type="project" value="UniProtKB-KW"/>
</dbReference>
<evidence type="ECO:0000256" key="12">
    <source>
        <dbReference type="ARBA" id="ARBA00034923"/>
    </source>
</evidence>
<keyword evidence="5 14" id="KW-0347">Helicase</keyword>
<evidence type="ECO:0000256" key="1">
    <source>
        <dbReference type="ARBA" id="ARBA00009922"/>
    </source>
</evidence>
<dbReference type="Gene3D" id="1.10.10.160">
    <property type="match status" value="1"/>
</dbReference>
<dbReference type="CDD" id="cd17932">
    <property type="entry name" value="DEXQc_UvrD"/>
    <property type="match status" value="1"/>
</dbReference>
<dbReference type="Gene3D" id="3.40.50.300">
    <property type="entry name" value="P-loop containing nucleotide triphosphate hydrolases"/>
    <property type="match status" value="2"/>
</dbReference>
<gene>
    <name evidence="17" type="primary">uvrD</name>
    <name evidence="17" type="synonym">mutU</name>
    <name evidence="17" type="synonym">recL</name>
    <name evidence="17" type="ORF">GJV18_02300</name>
</gene>
<dbReference type="InterPro" id="IPR013986">
    <property type="entry name" value="DExx_box_DNA_helicase_dom_sf"/>
</dbReference>
<keyword evidence="6 14" id="KW-0067">ATP-binding</keyword>
<evidence type="ECO:0000259" key="16">
    <source>
        <dbReference type="PROSITE" id="PS51217"/>
    </source>
</evidence>
<dbReference type="PROSITE" id="PS51198">
    <property type="entry name" value="UVRD_HELICASE_ATP_BIND"/>
    <property type="match status" value="1"/>
</dbReference>
<evidence type="ECO:0000256" key="6">
    <source>
        <dbReference type="ARBA" id="ARBA00022840"/>
    </source>
</evidence>
<dbReference type="RefSeq" id="WP_160343108.1">
    <property type="nucleotide sequence ID" value="NZ_WKJZ01000001.1"/>
</dbReference>
<dbReference type="GO" id="GO:0016787">
    <property type="term" value="F:hydrolase activity"/>
    <property type="evidence" value="ECO:0007669"/>
    <property type="project" value="UniProtKB-UniRule"/>
</dbReference>
<dbReference type="FunFam" id="1.10.10.160:FF:000002">
    <property type="entry name" value="DNA helicase"/>
    <property type="match status" value="1"/>
</dbReference>
<sequence>MQNDPELLLASLNDAQVQAVAAPLGRQLVLAGAGSGKTRVLVHRIAWLIQIEKASPHSILSVTFTNKAAAEMRARIEQMLGINPAGMWVGTFHGLAHRLLRAHWQEAGLAENFQILDSDDQQRLIKRVIRELGLDEQRWPAKQAQWFINGQKDEGLRPQHIQAGGDLFLATMLSIYQAYEAACARAGVIDFSELLLRALDLWRDKPGLLEHYQRRFRHILVDEFQDTNAVQYAWLRMLAKGGDSLMVVGDDDQSIYGWRGARIENIQQFSDDFAGAQVIRLEQNYRSSAGILKAANALIANNQGRLGKELWTEDGDGEPISLYSAFNEHDEARYVVESIEDALRKDGLKRSEIAILYRSNAQSRVLEEALLREKIPYRIYGGQRFFERAEIKNAMAYLRLLDGRGNDAALERIINVPARGIGEKSVEAIREYARGHDVSMWEAIRLMVAAKALPARASGALAGFIELIENLAAKVLSMPLHLMTQTVIEQSGLIAYHKAEKGEKAQARIENLEELVSAARAFENDEDEELTPLQAFLSHASLEAGDTQAAENEDSIQLMTLHSAKGLEFPLVFLVGMEEGLFPHKMSLEEPGRLEEERRLAYVGITRAMRKLMITYAETRRLYGSETYNKVSRFVREIPPQLIQEVRLSNSVSRPFGAVSRNLGNSSMGGESLFAGSAVPDTGFSLGQRVQHSLFGEGTILNFEGAGAQARVQVNFESEGSKWLMLSYAKLQAL</sequence>
<dbReference type="GO" id="GO:0000725">
    <property type="term" value="P:recombinational repair"/>
    <property type="evidence" value="ECO:0007669"/>
    <property type="project" value="TreeGrafter"/>
</dbReference>
<dbReference type="Proteomes" id="UP000429555">
    <property type="component" value="Unassembled WGS sequence"/>
</dbReference>
<keyword evidence="8" id="KW-0234">DNA repair</keyword>
<feature type="domain" description="UvrD-like helicase ATP-binding" evidence="15">
    <location>
        <begin position="10"/>
        <end position="288"/>
    </location>
</feature>
<dbReference type="InterPro" id="IPR027417">
    <property type="entry name" value="P-loop_NTPase"/>
</dbReference>
<organism evidence="17 18">
    <name type="scientific">Pseudomonas xionganensis</name>
    <dbReference type="NCBI Taxonomy" id="2654845"/>
    <lineage>
        <taxon>Bacteria</taxon>
        <taxon>Pseudomonadati</taxon>
        <taxon>Pseudomonadota</taxon>
        <taxon>Gammaproteobacteria</taxon>
        <taxon>Pseudomonadales</taxon>
        <taxon>Pseudomonadaceae</taxon>
        <taxon>Pseudomonas</taxon>
    </lineage>
</organism>
<dbReference type="FunFam" id="1.10.486.10:FF:000003">
    <property type="entry name" value="ATP-dependent DNA helicase"/>
    <property type="match status" value="1"/>
</dbReference>
<evidence type="ECO:0000259" key="15">
    <source>
        <dbReference type="PROSITE" id="PS51198"/>
    </source>
</evidence>
<evidence type="ECO:0000313" key="18">
    <source>
        <dbReference type="Proteomes" id="UP000429555"/>
    </source>
</evidence>
<dbReference type="Pfam" id="PF21196">
    <property type="entry name" value="PcrA_UvrD_tudor"/>
    <property type="match status" value="1"/>
</dbReference>
<dbReference type="NCBIfam" id="NF008743">
    <property type="entry name" value="PRK11773.1"/>
    <property type="match status" value="1"/>
</dbReference>
<dbReference type="Pfam" id="PF00580">
    <property type="entry name" value="UvrD-helicase"/>
    <property type="match status" value="1"/>
</dbReference>
<proteinExistence type="inferred from homology"/>
<reference evidence="17 18" key="1">
    <citation type="submission" date="2019-11" db="EMBL/GenBank/DDBJ databases">
        <title>Pseudomonas flavidum sp. nov., isolated from Baiyang Lake.</title>
        <authorList>
            <person name="Zhao Y."/>
        </authorList>
    </citation>
    <scope>NUCLEOTIDE SEQUENCE [LARGE SCALE GENOMIC DNA]</scope>
    <source>
        <strain evidence="18">R-22-3 w-18</strain>
    </source>
</reference>
<dbReference type="AlphaFoldDB" id="A0A6I4KR34"/>
<accession>A0A6I4KR34</accession>
<comment type="caution">
    <text evidence="17">The sequence shown here is derived from an EMBL/GenBank/DDBJ whole genome shotgun (WGS) entry which is preliminary data.</text>
</comment>
<evidence type="ECO:0000256" key="7">
    <source>
        <dbReference type="ARBA" id="ARBA00023125"/>
    </source>
</evidence>
<evidence type="ECO:0000256" key="13">
    <source>
        <dbReference type="ARBA" id="ARBA00048988"/>
    </source>
</evidence>
<keyword evidence="18" id="KW-1185">Reference proteome</keyword>
<comment type="catalytic activity">
    <reaction evidence="13">
        <text>ATP + H2O = ADP + phosphate + H(+)</text>
        <dbReference type="Rhea" id="RHEA:13065"/>
        <dbReference type="ChEBI" id="CHEBI:15377"/>
        <dbReference type="ChEBI" id="CHEBI:15378"/>
        <dbReference type="ChEBI" id="CHEBI:30616"/>
        <dbReference type="ChEBI" id="CHEBI:43474"/>
        <dbReference type="ChEBI" id="CHEBI:456216"/>
        <dbReference type="EC" id="5.6.2.4"/>
    </reaction>
</comment>
<dbReference type="GO" id="GO:0005524">
    <property type="term" value="F:ATP binding"/>
    <property type="evidence" value="ECO:0007669"/>
    <property type="project" value="UniProtKB-UniRule"/>
</dbReference>
<evidence type="ECO:0000256" key="9">
    <source>
        <dbReference type="ARBA" id="ARBA00023235"/>
    </source>
</evidence>
<evidence type="ECO:0000256" key="5">
    <source>
        <dbReference type="ARBA" id="ARBA00022806"/>
    </source>
</evidence>
<feature type="binding site" evidence="14">
    <location>
        <begin position="31"/>
        <end position="38"/>
    </location>
    <ligand>
        <name>ATP</name>
        <dbReference type="ChEBI" id="CHEBI:30616"/>
    </ligand>
</feature>
<dbReference type="Gene3D" id="1.10.486.10">
    <property type="entry name" value="PCRA, domain 4"/>
    <property type="match status" value="1"/>
</dbReference>
<evidence type="ECO:0000256" key="2">
    <source>
        <dbReference type="ARBA" id="ARBA00022741"/>
    </source>
</evidence>
<evidence type="ECO:0000256" key="14">
    <source>
        <dbReference type="PROSITE-ProRule" id="PRU00560"/>
    </source>
</evidence>
<keyword evidence="7" id="KW-0238">DNA-binding</keyword>
<keyword evidence="4 14" id="KW-0378">Hydrolase</keyword>
<dbReference type="InterPro" id="IPR014016">
    <property type="entry name" value="UvrD-like_ATP-bd"/>
</dbReference>
<evidence type="ECO:0000256" key="11">
    <source>
        <dbReference type="ARBA" id="ARBA00034808"/>
    </source>
</evidence>
<evidence type="ECO:0000256" key="8">
    <source>
        <dbReference type="ARBA" id="ARBA00023204"/>
    </source>
</evidence>
<comment type="catalytic activity">
    <reaction evidence="10">
        <text>Couples ATP hydrolysis with the unwinding of duplex DNA by translocating in the 3'-5' direction.</text>
        <dbReference type="EC" id="5.6.2.4"/>
    </reaction>
</comment>
<dbReference type="PROSITE" id="PS51217">
    <property type="entry name" value="UVRD_HELICASE_CTER"/>
    <property type="match status" value="1"/>
</dbReference>
<keyword evidence="2 14" id="KW-0547">Nucleotide-binding</keyword>